<dbReference type="Proteomes" id="UP000264071">
    <property type="component" value="Unassembled WGS sequence"/>
</dbReference>
<sequence>MSAASSGHVASTLRFHDVQVRYPGRDRQALDGVSFDAEPGRITAVVGPNGSGKSTLVRALLRRVVLQAGRITLDDTGVDGLDPLALARRVAVVPQREEPVMPLEVEEFVGLGRFPHRGAFGAPSAEDREAVARAMQRAGIDECAGRRTDSLSGGEWQRARIARALAQDTDILVLDEPTTFLDIAHEMAVFELVDALAREGRTVLLVSHQLNLVARFAEHIVLLDHGRVAAAGDADAVMRGDVLESVYEWPLVVTRDPAVGAPALLPLRGRLRSRP</sequence>
<reference evidence="5 6" key="1">
    <citation type="journal article" date="2018" name="Nat. Biotechnol.">
        <title>A standardized bacterial taxonomy based on genome phylogeny substantially revises the tree of life.</title>
        <authorList>
            <person name="Parks D.H."/>
            <person name="Chuvochina M."/>
            <person name="Waite D.W."/>
            <person name="Rinke C."/>
            <person name="Skarshewski A."/>
            <person name="Chaumeil P.A."/>
            <person name="Hugenholtz P."/>
        </authorList>
    </citation>
    <scope>NUCLEOTIDE SEQUENCE [LARGE SCALE GENOMIC DNA]</scope>
    <source>
        <strain evidence="5">UBA8844</strain>
    </source>
</reference>
<gene>
    <name evidence="5" type="ORF">DGD08_02895</name>
</gene>
<protein>
    <submittedName>
        <fullName evidence="5">ABC transporter ATP-binding protein</fullName>
    </submittedName>
</protein>
<dbReference type="InterPro" id="IPR003593">
    <property type="entry name" value="AAA+_ATPase"/>
</dbReference>
<accession>A0A3D4V4W2</accession>
<dbReference type="PANTHER" id="PTHR42794:SF2">
    <property type="entry name" value="ABC TRANSPORTER ATP-BINDING PROTEIN"/>
    <property type="match status" value="1"/>
</dbReference>
<dbReference type="Pfam" id="PF00005">
    <property type="entry name" value="ABC_tran"/>
    <property type="match status" value="1"/>
</dbReference>
<dbReference type="PROSITE" id="PS50893">
    <property type="entry name" value="ABC_TRANSPORTER_2"/>
    <property type="match status" value="1"/>
</dbReference>
<evidence type="ECO:0000256" key="1">
    <source>
        <dbReference type="ARBA" id="ARBA00022448"/>
    </source>
</evidence>
<dbReference type="InterPro" id="IPR003439">
    <property type="entry name" value="ABC_transporter-like_ATP-bd"/>
</dbReference>
<dbReference type="SUPFAM" id="SSF52540">
    <property type="entry name" value="P-loop containing nucleoside triphosphate hydrolases"/>
    <property type="match status" value="1"/>
</dbReference>
<feature type="domain" description="ABC transporter" evidence="4">
    <location>
        <begin position="13"/>
        <end position="250"/>
    </location>
</feature>
<dbReference type="AlphaFoldDB" id="A0A3D4V4W2"/>
<dbReference type="InterPro" id="IPR027417">
    <property type="entry name" value="P-loop_NTPase"/>
</dbReference>
<name>A0A3D4V4W2_9BACT</name>
<evidence type="ECO:0000256" key="2">
    <source>
        <dbReference type="ARBA" id="ARBA00022741"/>
    </source>
</evidence>
<dbReference type="GO" id="GO:0016887">
    <property type="term" value="F:ATP hydrolysis activity"/>
    <property type="evidence" value="ECO:0007669"/>
    <property type="project" value="InterPro"/>
</dbReference>
<evidence type="ECO:0000259" key="4">
    <source>
        <dbReference type="PROSITE" id="PS50893"/>
    </source>
</evidence>
<evidence type="ECO:0000313" key="5">
    <source>
        <dbReference type="EMBL" id="HCT56140.1"/>
    </source>
</evidence>
<dbReference type="SMART" id="SM00382">
    <property type="entry name" value="AAA"/>
    <property type="match status" value="1"/>
</dbReference>
<dbReference type="PROSITE" id="PS00211">
    <property type="entry name" value="ABC_TRANSPORTER_1"/>
    <property type="match status" value="1"/>
</dbReference>
<keyword evidence="2" id="KW-0547">Nucleotide-binding</keyword>
<proteinExistence type="predicted"/>
<dbReference type="GO" id="GO:0005524">
    <property type="term" value="F:ATP binding"/>
    <property type="evidence" value="ECO:0007669"/>
    <property type="project" value="UniProtKB-KW"/>
</dbReference>
<dbReference type="FunFam" id="3.40.50.300:FF:000134">
    <property type="entry name" value="Iron-enterobactin ABC transporter ATP-binding protein"/>
    <property type="match status" value="1"/>
</dbReference>
<organism evidence="5 6">
    <name type="scientific">Gemmatimonas aurantiaca</name>
    <dbReference type="NCBI Taxonomy" id="173480"/>
    <lineage>
        <taxon>Bacteria</taxon>
        <taxon>Pseudomonadati</taxon>
        <taxon>Gemmatimonadota</taxon>
        <taxon>Gemmatimonadia</taxon>
        <taxon>Gemmatimonadales</taxon>
        <taxon>Gemmatimonadaceae</taxon>
        <taxon>Gemmatimonas</taxon>
    </lineage>
</organism>
<dbReference type="Gene3D" id="3.40.50.300">
    <property type="entry name" value="P-loop containing nucleotide triphosphate hydrolases"/>
    <property type="match status" value="1"/>
</dbReference>
<comment type="caution">
    <text evidence="5">The sequence shown here is derived from an EMBL/GenBank/DDBJ whole genome shotgun (WGS) entry which is preliminary data.</text>
</comment>
<dbReference type="OMA" id="YTACDRI"/>
<keyword evidence="1" id="KW-0813">Transport</keyword>
<evidence type="ECO:0000256" key="3">
    <source>
        <dbReference type="ARBA" id="ARBA00022840"/>
    </source>
</evidence>
<evidence type="ECO:0000313" key="6">
    <source>
        <dbReference type="Proteomes" id="UP000264071"/>
    </source>
</evidence>
<keyword evidence="3 5" id="KW-0067">ATP-binding</keyword>
<dbReference type="InterPro" id="IPR017871">
    <property type="entry name" value="ABC_transporter-like_CS"/>
</dbReference>
<dbReference type="EMBL" id="DPIY01000004">
    <property type="protein sequence ID" value="HCT56140.1"/>
    <property type="molecule type" value="Genomic_DNA"/>
</dbReference>
<dbReference type="PANTHER" id="PTHR42794">
    <property type="entry name" value="HEMIN IMPORT ATP-BINDING PROTEIN HMUV"/>
    <property type="match status" value="1"/>
</dbReference>